<dbReference type="InterPro" id="IPR018274">
    <property type="entry name" value="PEP_util_AS"/>
</dbReference>
<dbReference type="PANTHER" id="PTHR22931:SF9">
    <property type="entry name" value="PYRUVATE, PHOSPHATE DIKINASE 1, CHLOROPLASTIC"/>
    <property type="match status" value="1"/>
</dbReference>
<evidence type="ECO:0000313" key="4">
    <source>
        <dbReference type="Proteomes" id="UP000199470"/>
    </source>
</evidence>
<dbReference type="Gene3D" id="3.30.1490.20">
    <property type="entry name" value="ATP-grasp fold, A domain"/>
    <property type="match status" value="1"/>
</dbReference>
<dbReference type="Proteomes" id="UP000199470">
    <property type="component" value="Unassembled WGS sequence"/>
</dbReference>
<dbReference type="AlphaFoldDB" id="A0A1I4KAV1"/>
<keyword evidence="3" id="KW-0418">Kinase</keyword>
<reference evidence="3 4" key="1">
    <citation type="submission" date="2016-10" db="EMBL/GenBank/DDBJ databases">
        <authorList>
            <person name="de Groot N.N."/>
        </authorList>
    </citation>
    <scope>NUCLEOTIDE SEQUENCE [LARGE SCALE GENOMIC DNA]</scope>
    <source>
        <strain evidence="3 4">ATCC 43154</strain>
    </source>
</reference>
<evidence type="ECO:0000259" key="2">
    <source>
        <dbReference type="Pfam" id="PF01326"/>
    </source>
</evidence>
<dbReference type="InterPro" id="IPR010121">
    <property type="entry name" value="Pyruvate_phosphate_dikinase"/>
</dbReference>
<feature type="domain" description="PEP-utilising enzyme mobile" evidence="1">
    <location>
        <begin position="441"/>
        <end position="520"/>
    </location>
</feature>
<feature type="domain" description="Pyruvate phosphate dikinase AMP/ATP-binding" evidence="2">
    <location>
        <begin position="321"/>
        <end position="369"/>
    </location>
</feature>
<dbReference type="STRING" id="758825.SAMN02982985_01397"/>
<dbReference type="InterPro" id="IPR008279">
    <property type="entry name" value="PEP-util_enz_mobile_dom"/>
</dbReference>
<sequence length="546" mass="57335">MSAWRAEAPPDGSAAAGVYLIGCGAAADNDNNNNDSDTAAAPTPAQVGFKAYNLLRMAELGLPVPPAFVLGTGFCAPQRRAQAGDWRPALRRLEAASGLGFGDARRPLLLSVRSGAPVSMPGMMETLLNVGLSERTLPGLVAQTGNPRLAWDAYRRLVACFGEVVAQVPAALFEAELARLAGGRDERELDFAQLRELTRRFLAVYRDATGTPFPQEPDEQLGRAVAAVFDSWQAPRARDYRRLNNIDDAVGTAVTAQAMVFGNAGGMSGAGVGFSRDPVSGAPALWLDFLFNAQGEDVVSGRRSAHGHEALAGALPEVWDQLGAAARQIERAFGDMQDFEFTVQRGRLFMLQARAGKRSARAAARIALDLFDEGVIERAEACRRTAGLDEQALTLRRVAAADGAAPPAIASASVAGGGVASGAIALDEARARAERAAGRAVILLRRDAETADIGALALADGLLTERGARTSHAAVVARQMGKVCLVACAGLRIDEAARQVTLGGLVLREGELITLDGNEGLVYAGAVGLVSERPLELLARLADLRG</sequence>
<dbReference type="Gene3D" id="3.50.30.10">
    <property type="entry name" value="Phosphohistidine domain"/>
    <property type="match status" value="1"/>
</dbReference>
<keyword evidence="3" id="KW-0808">Transferase</keyword>
<dbReference type="Pfam" id="PF01326">
    <property type="entry name" value="PPDK_N"/>
    <property type="match status" value="2"/>
</dbReference>
<dbReference type="GO" id="GO:0016301">
    <property type="term" value="F:kinase activity"/>
    <property type="evidence" value="ECO:0007669"/>
    <property type="project" value="UniProtKB-KW"/>
</dbReference>
<keyword evidence="4" id="KW-1185">Reference proteome</keyword>
<name>A0A1I4KAV1_9BURK</name>
<protein>
    <submittedName>
        <fullName evidence="3">Pyruvate phosphate dikinase</fullName>
    </submittedName>
</protein>
<proteinExistence type="predicted"/>
<dbReference type="EMBL" id="FOTW01000007">
    <property type="protein sequence ID" value="SFL75962.1"/>
    <property type="molecule type" value="Genomic_DNA"/>
</dbReference>
<dbReference type="SUPFAM" id="SSF52009">
    <property type="entry name" value="Phosphohistidine domain"/>
    <property type="match status" value="1"/>
</dbReference>
<dbReference type="Pfam" id="PF00391">
    <property type="entry name" value="PEP-utilizers"/>
    <property type="match status" value="1"/>
</dbReference>
<dbReference type="InterPro" id="IPR036637">
    <property type="entry name" value="Phosphohistidine_dom_sf"/>
</dbReference>
<keyword evidence="3" id="KW-0670">Pyruvate</keyword>
<accession>A0A1I4KAV1</accession>
<dbReference type="Gene3D" id="1.10.189.10">
    <property type="entry name" value="Pyruvate Phosphate Dikinase, domain 2"/>
    <property type="match status" value="1"/>
</dbReference>
<feature type="domain" description="Pyruvate phosphate dikinase AMP/ATP-binding" evidence="2">
    <location>
        <begin position="101"/>
        <end position="304"/>
    </location>
</feature>
<gene>
    <name evidence="3" type="ORF">SAMN02982985_01397</name>
</gene>
<dbReference type="Gene3D" id="1.20.80.30">
    <property type="match status" value="1"/>
</dbReference>
<evidence type="ECO:0000259" key="1">
    <source>
        <dbReference type="Pfam" id="PF00391"/>
    </source>
</evidence>
<evidence type="ECO:0000313" key="3">
    <source>
        <dbReference type="EMBL" id="SFL75962.1"/>
    </source>
</evidence>
<dbReference type="InterPro" id="IPR013815">
    <property type="entry name" value="ATP_grasp_subdomain_1"/>
</dbReference>
<organism evidence="3 4">
    <name type="scientific">Rugamonas rubra</name>
    <dbReference type="NCBI Taxonomy" id="758825"/>
    <lineage>
        <taxon>Bacteria</taxon>
        <taxon>Pseudomonadati</taxon>
        <taxon>Pseudomonadota</taxon>
        <taxon>Betaproteobacteria</taxon>
        <taxon>Burkholderiales</taxon>
        <taxon>Oxalobacteraceae</taxon>
        <taxon>Telluria group</taxon>
        <taxon>Rugamonas</taxon>
    </lineage>
</organism>
<dbReference type="SUPFAM" id="SSF56059">
    <property type="entry name" value="Glutathione synthetase ATP-binding domain-like"/>
    <property type="match status" value="1"/>
</dbReference>
<dbReference type="Gene3D" id="3.30.470.20">
    <property type="entry name" value="ATP-grasp fold, B domain"/>
    <property type="match status" value="1"/>
</dbReference>
<dbReference type="PROSITE" id="PS00370">
    <property type="entry name" value="PEP_ENZYMES_PHOS_SITE"/>
    <property type="match status" value="1"/>
</dbReference>
<dbReference type="GO" id="GO:0050242">
    <property type="term" value="F:pyruvate, phosphate dikinase activity"/>
    <property type="evidence" value="ECO:0007669"/>
    <property type="project" value="InterPro"/>
</dbReference>
<dbReference type="PANTHER" id="PTHR22931">
    <property type="entry name" value="PHOSPHOENOLPYRUVATE DIKINASE-RELATED"/>
    <property type="match status" value="1"/>
</dbReference>
<dbReference type="InterPro" id="IPR002192">
    <property type="entry name" value="PPDK_AMP/ATP-bd"/>
</dbReference>
<dbReference type="GO" id="GO:0005524">
    <property type="term" value="F:ATP binding"/>
    <property type="evidence" value="ECO:0007669"/>
    <property type="project" value="InterPro"/>
</dbReference>
<dbReference type="RefSeq" id="WP_245774140.1">
    <property type="nucleotide sequence ID" value="NZ_FOTW01000007.1"/>
</dbReference>